<feature type="non-terminal residue" evidence="2">
    <location>
        <position position="1"/>
    </location>
</feature>
<comment type="caution">
    <text evidence="2">The sequence shown here is derived from an EMBL/GenBank/DDBJ whole genome shotgun (WGS) entry which is preliminary data.</text>
</comment>
<reference evidence="2 3" key="1">
    <citation type="submission" date="2024-05" db="EMBL/GenBank/DDBJ databases">
        <title>Genome sequencing and assembly of Indian major carp, Cirrhinus mrigala (Hamilton, 1822).</title>
        <authorList>
            <person name="Mohindra V."/>
            <person name="Chowdhury L.M."/>
            <person name="Lal K."/>
            <person name="Jena J.K."/>
        </authorList>
    </citation>
    <scope>NUCLEOTIDE SEQUENCE [LARGE SCALE GENOMIC DNA]</scope>
    <source>
        <strain evidence="2">CM1030</strain>
        <tissue evidence="2">Blood</tissue>
    </source>
</reference>
<evidence type="ECO:0000313" key="3">
    <source>
        <dbReference type="Proteomes" id="UP001529510"/>
    </source>
</evidence>
<protein>
    <submittedName>
        <fullName evidence="2">Uncharacterized protein</fullName>
    </submittedName>
</protein>
<name>A0ABD0NSU9_CIRMR</name>
<dbReference type="Proteomes" id="UP001529510">
    <property type="component" value="Unassembled WGS sequence"/>
</dbReference>
<feature type="non-terminal residue" evidence="2">
    <location>
        <position position="54"/>
    </location>
</feature>
<keyword evidence="1" id="KW-0175">Coiled coil</keyword>
<evidence type="ECO:0000256" key="1">
    <source>
        <dbReference type="SAM" id="Coils"/>
    </source>
</evidence>
<gene>
    <name evidence="2" type="ORF">M9458_040736</name>
</gene>
<dbReference type="AlphaFoldDB" id="A0ABD0NSU9"/>
<organism evidence="2 3">
    <name type="scientific">Cirrhinus mrigala</name>
    <name type="common">Mrigala</name>
    <dbReference type="NCBI Taxonomy" id="683832"/>
    <lineage>
        <taxon>Eukaryota</taxon>
        <taxon>Metazoa</taxon>
        <taxon>Chordata</taxon>
        <taxon>Craniata</taxon>
        <taxon>Vertebrata</taxon>
        <taxon>Euteleostomi</taxon>
        <taxon>Actinopterygii</taxon>
        <taxon>Neopterygii</taxon>
        <taxon>Teleostei</taxon>
        <taxon>Ostariophysi</taxon>
        <taxon>Cypriniformes</taxon>
        <taxon>Cyprinidae</taxon>
        <taxon>Labeoninae</taxon>
        <taxon>Labeonini</taxon>
        <taxon>Cirrhinus</taxon>
    </lineage>
</organism>
<accession>A0ABD0NSU9</accession>
<sequence length="54" mass="6393">ATQMTHEAVIRDLESEKSRLKDKVLRLEEERGALQKKCQTLDDRQRQQILSLEK</sequence>
<proteinExistence type="predicted"/>
<feature type="coiled-coil region" evidence="1">
    <location>
        <begin position="3"/>
        <end position="44"/>
    </location>
</feature>
<dbReference type="EMBL" id="JAMKFB020000020">
    <property type="protein sequence ID" value="KAL0164983.1"/>
    <property type="molecule type" value="Genomic_DNA"/>
</dbReference>
<evidence type="ECO:0000313" key="2">
    <source>
        <dbReference type="EMBL" id="KAL0164983.1"/>
    </source>
</evidence>
<keyword evidence="3" id="KW-1185">Reference proteome</keyword>